<comment type="similarity">
    <text evidence="1">Belongs to the UPF0749 family.</text>
</comment>
<dbReference type="RefSeq" id="WP_073538242.1">
    <property type="nucleotide sequence ID" value="NZ_CP018335.1"/>
</dbReference>
<evidence type="ECO:0000313" key="4">
    <source>
        <dbReference type="Proteomes" id="UP000184604"/>
    </source>
</evidence>
<organism evidence="3 4">
    <name type="scientific">Clostridium kluyveri</name>
    <dbReference type="NCBI Taxonomy" id="1534"/>
    <lineage>
        <taxon>Bacteria</taxon>
        <taxon>Bacillati</taxon>
        <taxon>Bacillota</taxon>
        <taxon>Clostridia</taxon>
        <taxon>Eubacteriales</taxon>
        <taxon>Clostridiaceae</taxon>
        <taxon>Clostridium</taxon>
    </lineage>
</organism>
<evidence type="ECO:0000256" key="2">
    <source>
        <dbReference type="SAM" id="Coils"/>
    </source>
</evidence>
<dbReference type="Pfam" id="PF05949">
    <property type="entry name" value="DUF881"/>
    <property type="match status" value="1"/>
</dbReference>
<dbReference type="InterPro" id="IPR010273">
    <property type="entry name" value="DUF881"/>
</dbReference>
<accession>A0A1L5F6E5</accession>
<reference evidence="3 4" key="1">
    <citation type="submission" date="2016-12" db="EMBL/GenBank/DDBJ databases">
        <title>Complete genome sequence of Clostridium kluyveri JZZ isolated from the pit mud of a Chinese flavor liquor-making factory.</title>
        <authorList>
            <person name="Wang Y."/>
        </authorList>
    </citation>
    <scope>NUCLEOTIDE SEQUENCE [LARGE SCALE GENOMIC DNA]</scope>
    <source>
        <strain evidence="3 4">JZZ</strain>
    </source>
</reference>
<sequence>MRKLTSQISMALVCGILGFMLAYQFKVLMKQENAFNLSRENGTDITVEIEQYKKEKSALETKVSELQDKIKDYEDAMANKSDSTKSLLKNLEDSRMLTGEVDVKGPGIIIYLTPNSKLFTNNNIGNHITDKDLAYLVNELRFAGAEAISINDIRIVLRTGIRTAGNYILINDEKISPSSRIVIKAIGDKNLLYSAMGFPEVFTDLKTICEVKFEKSDSINIEKYSGTYKFEYAKPVKE</sequence>
<dbReference type="PANTHER" id="PTHR37313">
    <property type="entry name" value="UPF0749 PROTEIN RV1825"/>
    <property type="match status" value="1"/>
</dbReference>
<protein>
    <submittedName>
        <fullName evidence="3">Dihydropteridine reductase</fullName>
    </submittedName>
</protein>
<proteinExistence type="inferred from homology"/>
<name>A0A1L5F6E5_CLOKL</name>
<evidence type="ECO:0000256" key="1">
    <source>
        <dbReference type="ARBA" id="ARBA00009108"/>
    </source>
</evidence>
<dbReference type="PANTHER" id="PTHR37313:SF2">
    <property type="entry name" value="UPF0749 PROTEIN YLXX"/>
    <property type="match status" value="1"/>
</dbReference>
<dbReference type="EMBL" id="CP018335">
    <property type="protein sequence ID" value="APM38574.1"/>
    <property type="molecule type" value="Genomic_DNA"/>
</dbReference>
<dbReference type="OrthoDB" id="9776196at2"/>
<dbReference type="AlphaFoldDB" id="A0A1L5F6E5"/>
<dbReference type="Gene3D" id="3.30.70.1880">
    <property type="entry name" value="Protein of unknown function DUF881"/>
    <property type="match status" value="1"/>
</dbReference>
<keyword evidence="2" id="KW-0175">Coiled coil</keyword>
<dbReference type="Proteomes" id="UP000184604">
    <property type="component" value="Chromosome"/>
</dbReference>
<feature type="coiled-coil region" evidence="2">
    <location>
        <begin position="49"/>
        <end position="83"/>
    </location>
</feature>
<gene>
    <name evidence="3" type="ORF">BS101_07375</name>
</gene>
<evidence type="ECO:0000313" key="3">
    <source>
        <dbReference type="EMBL" id="APM38574.1"/>
    </source>
</evidence>